<protein>
    <recommendedName>
        <fullName evidence="3">Phytanoyl-CoA dioxygenase</fullName>
    </recommendedName>
</protein>
<sequence>MRNFNLLLGVLISDVPQPGCGNLTVWPGTYKGLGNYFSENPAFPPLYEKTSEELGFANPPRKELSGKIGDIFLVHYNLGHAVMPNLLEDIRYMCFFRIAVKGLLDHREESLSNI</sequence>
<name>A0A520RZ72_9GAMM</name>
<organism evidence="1 2">
    <name type="scientific">OM182 bacterium</name>
    <dbReference type="NCBI Taxonomy" id="2510334"/>
    <lineage>
        <taxon>Bacteria</taxon>
        <taxon>Pseudomonadati</taxon>
        <taxon>Pseudomonadota</taxon>
        <taxon>Gammaproteobacteria</taxon>
        <taxon>OMG group</taxon>
        <taxon>OM182 clade</taxon>
    </lineage>
</organism>
<dbReference type="Proteomes" id="UP000316199">
    <property type="component" value="Unassembled WGS sequence"/>
</dbReference>
<gene>
    <name evidence="1" type="ORF">EVA68_06770</name>
</gene>
<evidence type="ECO:0000313" key="1">
    <source>
        <dbReference type="EMBL" id="RZO75508.1"/>
    </source>
</evidence>
<proteinExistence type="predicted"/>
<evidence type="ECO:0000313" key="2">
    <source>
        <dbReference type="Proteomes" id="UP000316199"/>
    </source>
</evidence>
<dbReference type="SUPFAM" id="SSF51197">
    <property type="entry name" value="Clavaminate synthase-like"/>
    <property type="match status" value="1"/>
</dbReference>
<reference evidence="1 2" key="1">
    <citation type="submission" date="2019-02" db="EMBL/GenBank/DDBJ databases">
        <title>Prokaryotic population dynamics and viral predation in marine succession experiment using metagenomics: the confinement effect.</title>
        <authorList>
            <person name="Haro-Moreno J.M."/>
            <person name="Rodriguez-Valera F."/>
            <person name="Lopez-Perez M."/>
        </authorList>
    </citation>
    <scope>NUCLEOTIDE SEQUENCE [LARGE SCALE GENOMIC DNA]</scope>
    <source>
        <strain evidence="1">MED-G157</strain>
    </source>
</reference>
<dbReference type="AlphaFoldDB" id="A0A520RZ72"/>
<dbReference type="EMBL" id="SHAG01000032">
    <property type="protein sequence ID" value="RZO75508.1"/>
    <property type="molecule type" value="Genomic_DNA"/>
</dbReference>
<evidence type="ECO:0008006" key="3">
    <source>
        <dbReference type="Google" id="ProtNLM"/>
    </source>
</evidence>
<comment type="caution">
    <text evidence="1">The sequence shown here is derived from an EMBL/GenBank/DDBJ whole genome shotgun (WGS) entry which is preliminary data.</text>
</comment>
<accession>A0A520RZ72</accession>